<dbReference type="PANTHER" id="PTHR43467:SF1">
    <property type="entry name" value="PRECORRIN-6A SYNTHASE [DEACETYLATING]"/>
    <property type="match status" value="1"/>
</dbReference>
<dbReference type="GO" id="GO:0043819">
    <property type="term" value="F:precorrin-6A synthase (deacetylating) activity"/>
    <property type="evidence" value="ECO:0007669"/>
    <property type="project" value="InterPro"/>
</dbReference>
<dbReference type="GO" id="GO:0032259">
    <property type="term" value="P:methylation"/>
    <property type="evidence" value="ECO:0007669"/>
    <property type="project" value="UniProtKB-KW"/>
</dbReference>
<dbReference type="InterPro" id="IPR014776">
    <property type="entry name" value="4pyrrole_Mease_sub2"/>
</dbReference>
<comment type="caution">
    <text evidence="7">The sequence shown here is derived from an EMBL/GenBank/DDBJ whole genome shotgun (WGS) entry which is preliminary data.</text>
</comment>
<evidence type="ECO:0000256" key="4">
    <source>
        <dbReference type="ARBA" id="ARBA00022679"/>
    </source>
</evidence>
<dbReference type="Gene3D" id="3.30.950.10">
    <property type="entry name" value="Methyltransferase, Cobalt-precorrin-4 Transmethylase, Domain 2"/>
    <property type="match status" value="1"/>
</dbReference>
<evidence type="ECO:0000259" key="6">
    <source>
        <dbReference type="Pfam" id="PF00590"/>
    </source>
</evidence>
<dbReference type="NCBIfam" id="TIGR02434">
    <property type="entry name" value="CobF"/>
    <property type="match status" value="1"/>
</dbReference>
<dbReference type="PANTHER" id="PTHR43467">
    <property type="entry name" value="COBALT-PRECORRIN-2 C(20)-METHYLTRANSFERASE"/>
    <property type="match status" value="1"/>
</dbReference>
<dbReference type="InterPro" id="IPR000878">
    <property type="entry name" value="4pyrrol_Mease"/>
</dbReference>
<dbReference type="SUPFAM" id="SSF53790">
    <property type="entry name" value="Tetrapyrrole methylase"/>
    <property type="match status" value="1"/>
</dbReference>
<name>A0A917BX06_9MICO</name>
<keyword evidence="5" id="KW-0949">S-adenosyl-L-methionine</keyword>
<dbReference type="Pfam" id="PF00590">
    <property type="entry name" value="TP_methylase"/>
    <property type="match status" value="1"/>
</dbReference>
<dbReference type="InterPro" id="IPR012797">
    <property type="entry name" value="CobF"/>
</dbReference>
<dbReference type="Proteomes" id="UP000605670">
    <property type="component" value="Unassembled WGS sequence"/>
</dbReference>
<dbReference type="EMBL" id="BMEM01000008">
    <property type="protein sequence ID" value="GGF60634.1"/>
    <property type="molecule type" value="Genomic_DNA"/>
</dbReference>
<dbReference type="InterPro" id="IPR035996">
    <property type="entry name" value="4pyrrol_Methylase_sf"/>
</dbReference>
<protein>
    <submittedName>
        <fullName evidence="7">Tetrapyrrole methylase family protein</fullName>
    </submittedName>
</protein>
<evidence type="ECO:0000256" key="1">
    <source>
        <dbReference type="ARBA" id="ARBA00004953"/>
    </source>
</evidence>
<reference evidence="7" key="2">
    <citation type="submission" date="2020-09" db="EMBL/GenBank/DDBJ databases">
        <authorList>
            <person name="Sun Q."/>
            <person name="Zhou Y."/>
        </authorList>
    </citation>
    <scope>NUCLEOTIDE SEQUENCE</scope>
    <source>
        <strain evidence="7">CGMCC 1.12160</strain>
    </source>
</reference>
<evidence type="ECO:0000256" key="2">
    <source>
        <dbReference type="ARBA" id="ARBA00022573"/>
    </source>
</evidence>
<keyword evidence="8" id="KW-1185">Reference proteome</keyword>
<proteinExistence type="predicted"/>
<evidence type="ECO:0000256" key="3">
    <source>
        <dbReference type="ARBA" id="ARBA00022603"/>
    </source>
</evidence>
<dbReference type="CDD" id="cd11643">
    <property type="entry name" value="Precorrin-6A-synthase"/>
    <property type="match status" value="1"/>
</dbReference>
<dbReference type="GO" id="GO:0009236">
    <property type="term" value="P:cobalamin biosynthetic process"/>
    <property type="evidence" value="ECO:0007669"/>
    <property type="project" value="UniProtKB-KW"/>
</dbReference>
<accession>A0A917BX06</accession>
<keyword evidence="4" id="KW-0808">Transferase</keyword>
<evidence type="ECO:0000313" key="7">
    <source>
        <dbReference type="EMBL" id="GGF60634.1"/>
    </source>
</evidence>
<evidence type="ECO:0000313" key="8">
    <source>
        <dbReference type="Proteomes" id="UP000605670"/>
    </source>
</evidence>
<reference evidence="7" key="1">
    <citation type="journal article" date="2014" name="Int. J. Syst. Evol. Microbiol.">
        <title>Complete genome sequence of Corynebacterium casei LMG S-19264T (=DSM 44701T), isolated from a smear-ripened cheese.</title>
        <authorList>
            <consortium name="US DOE Joint Genome Institute (JGI-PGF)"/>
            <person name="Walter F."/>
            <person name="Albersmeier A."/>
            <person name="Kalinowski J."/>
            <person name="Ruckert C."/>
        </authorList>
    </citation>
    <scope>NUCLEOTIDE SEQUENCE</scope>
    <source>
        <strain evidence="7">CGMCC 1.12160</strain>
    </source>
</reference>
<sequence length="269" mass="29151">MSVRRVHVVGIGAGDPRHLTLQAVDALREVDVFLVADKEADGSRDARGLLEARTAVLAAHLPPGSYQVVRVPDPPRGDGERRDPAGRAAYLEGVRAWHRARTQRYAEVLDGLDPGLVVGFLVWGDPAFYDSTIRVVDAVAERVRVPLDVRVVPGISAFQALAAAQGTVLHEVGEPVHVTTGRRLVQEWRAARAGGVELGRVVVMLDGGLACRELVGEAPDLTIWWGACLGLPQQELRSGRLADVVDEIARVRARIRAEHGWVMDVYALG</sequence>
<dbReference type="InterPro" id="IPR014777">
    <property type="entry name" value="4pyrrole_Mease_sub1"/>
</dbReference>
<gene>
    <name evidence="7" type="ORF">GCM10011366_30620</name>
</gene>
<organism evidence="7 8">
    <name type="scientific">Ornithinimicrobium tianjinense</name>
    <dbReference type="NCBI Taxonomy" id="1195761"/>
    <lineage>
        <taxon>Bacteria</taxon>
        <taxon>Bacillati</taxon>
        <taxon>Actinomycetota</taxon>
        <taxon>Actinomycetes</taxon>
        <taxon>Micrococcales</taxon>
        <taxon>Ornithinimicrobiaceae</taxon>
        <taxon>Ornithinimicrobium</taxon>
    </lineage>
</organism>
<dbReference type="Gene3D" id="3.40.1010.10">
    <property type="entry name" value="Cobalt-precorrin-4 Transmethylase, Domain 1"/>
    <property type="match status" value="1"/>
</dbReference>
<evidence type="ECO:0000256" key="5">
    <source>
        <dbReference type="ARBA" id="ARBA00022691"/>
    </source>
</evidence>
<keyword evidence="2" id="KW-0169">Cobalamin biosynthesis</keyword>
<feature type="domain" description="Tetrapyrrole methylase" evidence="6">
    <location>
        <begin position="5"/>
        <end position="244"/>
    </location>
</feature>
<keyword evidence="3 7" id="KW-0489">Methyltransferase</keyword>
<dbReference type="AlphaFoldDB" id="A0A917BX06"/>
<comment type="pathway">
    <text evidence="1">Cofactor biosynthesis; adenosylcobalamin biosynthesis.</text>
</comment>
<dbReference type="PIRSF" id="PIRSF036525">
    <property type="entry name" value="CobF"/>
    <property type="match status" value="1"/>
</dbReference>